<feature type="domain" description="Protein FecR C-terminal" evidence="3">
    <location>
        <begin position="232"/>
        <end position="297"/>
    </location>
</feature>
<evidence type="ECO:0000259" key="3">
    <source>
        <dbReference type="Pfam" id="PF16344"/>
    </source>
</evidence>
<dbReference type="Pfam" id="PF04773">
    <property type="entry name" value="FecR"/>
    <property type="match status" value="1"/>
</dbReference>
<dbReference type="Pfam" id="PF16344">
    <property type="entry name" value="FecR_C"/>
    <property type="match status" value="1"/>
</dbReference>
<dbReference type="PIRSF" id="PIRSF018266">
    <property type="entry name" value="FecR"/>
    <property type="match status" value="1"/>
</dbReference>
<keyword evidence="1" id="KW-0472">Membrane</keyword>
<dbReference type="Gene3D" id="2.60.120.1440">
    <property type="match status" value="1"/>
</dbReference>
<dbReference type="Gene3D" id="3.55.50.30">
    <property type="match status" value="1"/>
</dbReference>
<evidence type="ECO:0000259" key="2">
    <source>
        <dbReference type="Pfam" id="PF04773"/>
    </source>
</evidence>
<evidence type="ECO:0000313" key="4">
    <source>
        <dbReference type="EMBL" id="TRW24698.1"/>
    </source>
</evidence>
<dbReference type="GO" id="GO:0016989">
    <property type="term" value="F:sigma factor antagonist activity"/>
    <property type="evidence" value="ECO:0007669"/>
    <property type="project" value="TreeGrafter"/>
</dbReference>
<dbReference type="PANTHER" id="PTHR30273:SF2">
    <property type="entry name" value="PROTEIN FECR"/>
    <property type="match status" value="1"/>
</dbReference>
<dbReference type="InterPro" id="IPR006860">
    <property type="entry name" value="FecR"/>
</dbReference>
<dbReference type="Proteomes" id="UP000320643">
    <property type="component" value="Unassembled WGS sequence"/>
</dbReference>
<proteinExistence type="predicted"/>
<keyword evidence="5" id="KW-1185">Reference proteome</keyword>
<gene>
    <name evidence="4" type="ORF">FMM05_09320</name>
</gene>
<reference evidence="4 5" key="1">
    <citation type="submission" date="2019-07" db="EMBL/GenBank/DDBJ databases">
        <title>Flavobacterium sp. nov., isolated from glacier ice.</title>
        <authorList>
            <person name="Liu Q."/>
            <person name="Xin Y.-H."/>
        </authorList>
    </citation>
    <scope>NUCLEOTIDE SEQUENCE [LARGE SCALE GENOMIC DNA]</scope>
    <source>
        <strain evidence="4 5">ZT4R6</strain>
    </source>
</reference>
<evidence type="ECO:0000256" key="1">
    <source>
        <dbReference type="SAM" id="Phobius"/>
    </source>
</evidence>
<keyword evidence="1" id="KW-0812">Transmembrane</keyword>
<keyword evidence="1" id="KW-1133">Transmembrane helix</keyword>
<dbReference type="EMBL" id="VJVZ01000005">
    <property type="protein sequence ID" value="TRW24698.1"/>
    <property type="molecule type" value="Genomic_DNA"/>
</dbReference>
<comment type="caution">
    <text evidence="4">The sequence shown here is derived from an EMBL/GenBank/DDBJ whole genome shotgun (WGS) entry which is preliminary data.</text>
</comment>
<feature type="domain" description="FecR protein" evidence="2">
    <location>
        <begin position="103"/>
        <end position="189"/>
    </location>
</feature>
<accession>A0A552V2M4</accession>
<dbReference type="PANTHER" id="PTHR30273">
    <property type="entry name" value="PERIPLASMIC SIGNAL SENSOR AND SIGMA FACTOR ACTIVATOR FECR-RELATED"/>
    <property type="match status" value="1"/>
</dbReference>
<name>A0A552V2M4_9FLAO</name>
<dbReference type="InterPro" id="IPR032508">
    <property type="entry name" value="FecR_C"/>
</dbReference>
<dbReference type="OrthoDB" id="1097347at2"/>
<dbReference type="InterPro" id="IPR012373">
    <property type="entry name" value="Ferrdict_sens_TM"/>
</dbReference>
<sequence>MKDDVTLARWLNNEMDENELKEFEQSPGYATYSKIKEFSAQLTVPQADMDSLYQKIEARKNRDTVKVRQLNPWMPRIAAMLVLALGAAYFFISTHVTTHFAHNAQRETFLLPDNSEVVLNSGTEAEYKEWNWAANRRIELKGEAYFKVAKGETFDVVTPNGTITVVGTQFNVKARNGRLDVTCYEGKVKVTTANKEEIILTPGMTVGFANGKNLQLPNEEGDAPGWLEYETSFSKVNLPDVIEELERQYNKTITFKGITPKSPYSGTLPMNDIETALETVETIYHLKATQTGDTIILTAE</sequence>
<evidence type="ECO:0000313" key="5">
    <source>
        <dbReference type="Proteomes" id="UP000320643"/>
    </source>
</evidence>
<dbReference type="RefSeq" id="WP_143373102.1">
    <property type="nucleotide sequence ID" value="NZ_VJVZ01000005.1"/>
</dbReference>
<dbReference type="AlphaFoldDB" id="A0A552V2M4"/>
<protein>
    <submittedName>
        <fullName evidence="4">DUF4974 domain-containing protein</fullName>
    </submittedName>
</protein>
<organism evidence="4 5">
    <name type="scientific">Flavobacterium zepuense</name>
    <dbReference type="NCBI Taxonomy" id="2593302"/>
    <lineage>
        <taxon>Bacteria</taxon>
        <taxon>Pseudomonadati</taxon>
        <taxon>Bacteroidota</taxon>
        <taxon>Flavobacteriia</taxon>
        <taxon>Flavobacteriales</taxon>
        <taxon>Flavobacteriaceae</taxon>
        <taxon>Flavobacterium</taxon>
    </lineage>
</organism>
<feature type="transmembrane region" description="Helical" evidence="1">
    <location>
        <begin position="73"/>
        <end position="92"/>
    </location>
</feature>